<dbReference type="InterPro" id="IPR036457">
    <property type="entry name" value="PPM-type-like_dom_sf"/>
</dbReference>
<dbReference type="SUPFAM" id="SSF81606">
    <property type="entry name" value="PP2C-like"/>
    <property type="match status" value="1"/>
</dbReference>
<keyword evidence="3" id="KW-1185">Reference proteome</keyword>
<dbReference type="Pfam" id="PF00481">
    <property type="entry name" value="PP2C"/>
    <property type="match status" value="1"/>
</dbReference>
<evidence type="ECO:0000313" key="3">
    <source>
        <dbReference type="Proteomes" id="UP001497392"/>
    </source>
</evidence>
<dbReference type="Proteomes" id="UP001497392">
    <property type="component" value="Unassembled WGS sequence"/>
</dbReference>
<dbReference type="EMBL" id="CAXHTA020000016">
    <property type="protein sequence ID" value="CAL5226567.1"/>
    <property type="molecule type" value="Genomic_DNA"/>
</dbReference>
<gene>
    <name evidence="2" type="primary">g9416</name>
    <name evidence="2" type="ORF">VP750_LOCUS8473</name>
</gene>
<evidence type="ECO:0000259" key="1">
    <source>
        <dbReference type="Pfam" id="PF00481"/>
    </source>
</evidence>
<sequence>MLRLACERCQAGMMLHDDWKQFVEAGCSVCILVRLGEDVFLANAGDARIVCMTASPRRSEQVLPVHTLQDSFERTRIIDNGGYFRDGRVCDRTSVTRGLGNLWQLQRLRWCRRNNLSCYDVRNMRTSGVTPPILNKMMRHRPPGWCIQVEPETTHLALAPGVLIVLAHDAELGWEAQVPDCFEPGVEAMINSCVGLGAVDVIALGSTEPRDSEALSAQPEEVSV</sequence>
<dbReference type="Gene3D" id="3.60.40.10">
    <property type="entry name" value="PPM-type phosphatase domain"/>
    <property type="match status" value="1"/>
</dbReference>
<protein>
    <submittedName>
        <fullName evidence="2">G9416 protein</fullName>
    </submittedName>
</protein>
<accession>A0ABP1G483</accession>
<name>A0ABP1G483_9CHLO</name>
<comment type="caution">
    <text evidence="2">The sequence shown here is derived from an EMBL/GenBank/DDBJ whole genome shotgun (WGS) entry which is preliminary data.</text>
</comment>
<dbReference type="InterPro" id="IPR001932">
    <property type="entry name" value="PPM-type_phosphatase-like_dom"/>
</dbReference>
<proteinExistence type="predicted"/>
<feature type="domain" description="PPM-type phosphatase" evidence="1">
    <location>
        <begin position="24"/>
        <end position="106"/>
    </location>
</feature>
<reference evidence="2 3" key="1">
    <citation type="submission" date="2024-06" db="EMBL/GenBank/DDBJ databases">
        <authorList>
            <person name="Kraege A."/>
            <person name="Thomma B."/>
        </authorList>
    </citation>
    <scope>NUCLEOTIDE SEQUENCE [LARGE SCALE GENOMIC DNA]</scope>
</reference>
<evidence type="ECO:0000313" key="2">
    <source>
        <dbReference type="EMBL" id="CAL5226567.1"/>
    </source>
</evidence>
<organism evidence="2 3">
    <name type="scientific">Coccomyxa viridis</name>
    <dbReference type="NCBI Taxonomy" id="1274662"/>
    <lineage>
        <taxon>Eukaryota</taxon>
        <taxon>Viridiplantae</taxon>
        <taxon>Chlorophyta</taxon>
        <taxon>core chlorophytes</taxon>
        <taxon>Trebouxiophyceae</taxon>
        <taxon>Trebouxiophyceae incertae sedis</taxon>
        <taxon>Coccomyxaceae</taxon>
        <taxon>Coccomyxa</taxon>
    </lineage>
</organism>